<proteinExistence type="predicted"/>
<dbReference type="Proteomes" id="UP000218231">
    <property type="component" value="Unassembled WGS sequence"/>
</dbReference>
<dbReference type="EMBL" id="LIAE01005715">
    <property type="protein sequence ID" value="PAV93110.1"/>
    <property type="molecule type" value="Genomic_DNA"/>
</dbReference>
<evidence type="ECO:0000313" key="2">
    <source>
        <dbReference type="Proteomes" id="UP000218231"/>
    </source>
</evidence>
<organism evidence="1 2">
    <name type="scientific">Diploscapter pachys</name>
    <dbReference type="NCBI Taxonomy" id="2018661"/>
    <lineage>
        <taxon>Eukaryota</taxon>
        <taxon>Metazoa</taxon>
        <taxon>Ecdysozoa</taxon>
        <taxon>Nematoda</taxon>
        <taxon>Chromadorea</taxon>
        <taxon>Rhabditida</taxon>
        <taxon>Rhabditina</taxon>
        <taxon>Rhabditomorpha</taxon>
        <taxon>Rhabditoidea</taxon>
        <taxon>Rhabditidae</taxon>
        <taxon>Diploscapter</taxon>
    </lineage>
</organism>
<comment type="caution">
    <text evidence="1">The sequence shown here is derived from an EMBL/GenBank/DDBJ whole genome shotgun (WGS) entry which is preliminary data.</text>
</comment>
<evidence type="ECO:0000313" key="1">
    <source>
        <dbReference type="EMBL" id="PAV93110.1"/>
    </source>
</evidence>
<accession>A0A2A2M3S5</accession>
<reference evidence="1 2" key="1">
    <citation type="journal article" date="2017" name="Curr. Biol.">
        <title>Genome architecture and evolution of a unichromosomal asexual nematode.</title>
        <authorList>
            <person name="Fradin H."/>
            <person name="Zegar C."/>
            <person name="Gutwein M."/>
            <person name="Lucas J."/>
            <person name="Kovtun M."/>
            <person name="Corcoran D."/>
            <person name="Baugh L.R."/>
            <person name="Kiontke K."/>
            <person name="Gunsalus K."/>
            <person name="Fitch D.H."/>
            <person name="Piano F."/>
        </authorList>
    </citation>
    <scope>NUCLEOTIDE SEQUENCE [LARGE SCALE GENOMIC DNA]</scope>
    <source>
        <strain evidence="1">PF1309</strain>
    </source>
</reference>
<name>A0A2A2M3S5_9BILA</name>
<dbReference type="AlphaFoldDB" id="A0A2A2M3S5"/>
<protein>
    <submittedName>
        <fullName evidence="1">Uncharacterized protein</fullName>
    </submittedName>
</protein>
<gene>
    <name evidence="1" type="ORF">WR25_05666</name>
</gene>
<keyword evidence="2" id="KW-1185">Reference proteome</keyword>
<sequence>METFNKIRSIYFKNFGDYVERRHVLAVAGDQFYPYPEIVSNSDEALLAKKYFTQNISYKGIFDLDESVNEFLNDKTYSHYDNTTESPFAIIWQYSE</sequence>